<dbReference type="RefSeq" id="WP_176952610.1">
    <property type="nucleotide sequence ID" value="NZ_JABXYK010000039.1"/>
</dbReference>
<sequence>MVYSKGAYNRSELRKQRLSEGEILAAIRSSGHGSELTIDAVILETDGSLSVLTK</sequence>
<accession>A0ABX2QLM3</accession>
<name>A0ABX2QLM3_9HYPH</name>
<dbReference type="EMBL" id="JABXYK010000039">
    <property type="protein sequence ID" value="NVP58722.1"/>
    <property type="molecule type" value="Genomic_DNA"/>
</dbReference>
<dbReference type="InterPro" id="IPR007353">
    <property type="entry name" value="DUF421"/>
</dbReference>
<evidence type="ECO:0000259" key="1">
    <source>
        <dbReference type="Pfam" id="PF04239"/>
    </source>
</evidence>
<organism evidence="2 3">
    <name type="scientific">Mycoplana rhizolycopersici</name>
    <dbReference type="NCBI Taxonomy" id="2746702"/>
    <lineage>
        <taxon>Bacteria</taxon>
        <taxon>Pseudomonadati</taxon>
        <taxon>Pseudomonadota</taxon>
        <taxon>Alphaproteobacteria</taxon>
        <taxon>Hyphomicrobiales</taxon>
        <taxon>Rhizobiaceae</taxon>
        <taxon>Mycoplana</taxon>
    </lineage>
</organism>
<dbReference type="Gene3D" id="3.30.240.20">
    <property type="entry name" value="bsu07140 like domains"/>
    <property type="match status" value="1"/>
</dbReference>
<keyword evidence="3" id="KW-1185">Reference proteome</keyword>
<dbReference type="InterPro" id="IPR023090">
    <property type="entry name" value="UPF0702_alpha/beta_dom_sf"/>
</dbReference>
<evidence type="ECO:0000313" key="3">
    <source>
        <dbReference type="Proteomes" id="UP000659172"/>
    </source>
</evidence>
<proteinExistence type="predicted"/>
<dbReference type="Proteomes" id="UP000659172">
    <property type="component" value="Unassembled WGS sequence"/>
</dbReference>
<feature type="domain" description="YetF C-terminal" evidence="1">
    <location>
        <begin position="2"/>
        <end position="54"/>
    </location>
</feature>
<protein>
    <submittedName>
        <fullName evidence="2">DUF421 domain-containing protein</fullName>
    </submittedName>
</protein>
<reference evidence="2 3" key="1">
    <citation type="submission" date="2020-06" db="EMBL/GenBank/DDBJ databases">
        <title>Rhizobium sp.nov. isolated from the tomato plant.</title>
        <authorList>
            <person name="Thin K.K."/>
            <person name="Zhang X."/>
            <person name="He S."/>
        </authorList>
    </citation>
    <scope>NUCLEOTIDE SEQUENCE [LARGE SCALE GENOMIC DNA]</scope>
    <source>
        <strain evidence="2 3">DBTS2</strain>
    </source>
</reference>
<dbReference type="Pfam" id="PF04239">
    <property type="entry name" value="DUF421"/>
    <property type="match status" value="1"/>
</dbReference>
<evidence type="ECO:0000313" key="2">
    <source>
        <dbReference type="EMBL" id="NVP58722.1"/>
    </source>
</evidence>
<comment type="caution">
    <text evidence="2">The sequence shown here is derived from an EMBL/GenBank/DDBJ whole genome shotgun (WGS) entry which is preliminary data.</text>
</comment>
<gene>
    <name evidence="2" type="ORF">HV823_26255</name>
</gene>